<reference evidence="2" key="1">
    <citation type="journal article" date="2022" name="Nat. Commun.">
        <title>Chromosome evolution and the genetic basis of agronomically important traits in greater yam.</title>
        <authorList>
            <person name="Bredeson J.V."/>
            <person name="Lyons J.B."/>
            <person name="Oniyinde I.O."/>
            <person name="Okereke N.R."/>
            <person name="Kolade O."/>
            <person name="Nnabue I."/>
            <person name="Nwadili C.O."/>
            <person name="Hribova E."/>
            <person name="Parker M."/>
            <person name="Nwogha J."/>
            <person name="Shu S."/>
            <person name="Carlson J."/>
            <person name="Kariba R."/>
            <person name="Muthemba S."/>
            <person name="Knop K."/>
            <person name="Barton G.J."/>
            <person name="Sherwood A.V."/>
            <person name="Lopez-Montes A."/>
            <person name="Asiedu R."/>
            <person name="Jamnadass R."/>
            <person name="Muchugi A."/>
            <person name="Goodstein D."/>
            <person name="Egesi C.N."/>
            <person name="Featherston J."/>
            <person name="Asfaw A."/>
            <person name="Simpson G.G."/>
            <person name="Dolezel J."/>
            <person name="Hendre P.S."/>
            <person name="Van Deynze A."/>
            <person name="Kumar P.L."/>
            <person name="Obidiegwu J.E."/>
            <person name="Bhattacharjee R."/>
            <person name="Rokhsar D.S."/>
        </authorList>
    </citation>
    <scope>NUCLEOTIDE SEQUENCE [LARGE SCALE GENOMIC DNA]</scope>
    <source>
        <strain evidence="2">cv. TDa95/00328</strain>
    </source>
</reference>
<name>A0ACB7URF7_DIOAL</name>
<dbReference type="EC" id="4.1.1.17" evidence="1"/>
<dbReference type="Proteomes" id="UP000827976">
    <property type="component" value="Chromosome 14"/>
</dbReference>
<keyword evidence="1" id="KW-0456">Lyase</keyword>
<protein>
    <submittedName>
        <fullName evidence="1">Ornithine/DAP/Arg decarboxylase protein</fullName>
        <ecNumber evidence="1">4.1.1.17</ecNumber>
    </submittedName>
</protein>
<proteinExistence type="predicted"/>
<organism evidence="1 2">
    <name type="scientific">Dioscorea alata</name>
    <name type="common">Purple yam</name>
    <dbReference type="NCBI Taxonomy" id="55571"/>
    <lineage>
        <taxon>Eukaryota</taxon>
        <taxon>Viridiplantae</taxon>
        <taxon>Streptophyta</taxon>
        <taxon>Embryophyta</taxon>
        <taxon>Tracheophyta</taxon>
        <taxon>Spermatophyta</taxon>
        <taxon>Magnoliopsida</taxon>
        <taxon>Liliopsida</taxon>
        <taxon>Dioscoreales</taxon>
        <taxon>Dioscoreaceae</taxon>
        <taxon>Dioscorea</taxon>
    </lineage>
</organism>
<sequence length="426" mass="46137">MPSSFQITCLAEPMVQLPALETSPGLKGKKILSIRNSSTEAIIELIQSIITSNPKVDEPFFVMDLGVIVELFKNWNHSLKNVRPYYAVKCNPDPAFLGTMAALGAGFDCASRGEIEAVLALGVTADRIIYANPCKPESHIKLAAEVGVNLTTFDSVHELPKIKKHHPKCSLLLRLKAPDDSGARRRLGTKYGALPEEVEPLLLAAKEAELTVIGVSFHVGSGATNSDTYRTAIASARAVFDVADKVGGARMRMLDIGGGFSVGTQFEETTNVIKMAIETYFSDIPELEVIAEPGRVFAETASTLATNIVGKRVRGKVREYWVNDGIHGSFSCIKNDTATVTMIPLACYSSSNNVMCVGKVRYSSTIFGPTCDSMDTIRKEEMLPELEVGDWLVSPNMGAYTKSMGSDFNGFLTSGICVYLGYSDGY</sequence>
<evidence type="ECO:0000313" key="1">
    <source>
        <dbReference type="EMBL" id="KAH7663322.1"/>
    </source>
</evidence>
<dbReference type="EMBL" id="CM037024">
    <property type="protein sequence ID" value="KAH7663322.1"/>
    <property type="molecule type" value="Genomic_DNA"/>
</dbReference>
<evidence type="ECO:0000313" key="2">
    <source>
        <dbReference type="Proteomes" id="UP000827976"/>
    </source>
</evidence>
<comment type="caution">
    <text evidence="1">The sequence shown here is derived from an EMBL/GenBank/DDBJ whole genome shotgun (WGS) entry which is preliminary data.</text>
</comment>
<keyword evidence="2" id="KW-1185">Reference proteome</keyword>
<accession>A0ACB7URF7</accession>
<gene>
    <name evidence="1" type="ORF">IHE45_14G045600</name>
</gene>